<dbReference type="OrthoDB" id="9797060at2"/>
<accession>F7ZCW1</accession>
<dbReference type="SUPFAM" id="SSF53474">
    <property type="entry name" value="alpha/beta-Hydrolases"/>
    <property type="match status" value="1"/>
</dbReference>
<dbReference type="InterPro" id="IPR007138">
    <property type="entry name" value="ABM_dom"/>
</dbReference>
<dbReference type="Gene3D" id="3.40.50.1820">
    <property type="entry name" value="alpha/beta hydrolase"/>
    <property type="match status" value="1"/>
</dbReference>
<dbReference type="Pfam" id="PF03992">
    <property type="entry name" value="ABM"/>
    <property type="match status" value="1"/>
</dbReference>
<keyword evidence="2" id="KW-0378">Hydrolase</keyword>
<dbReference type="Gene3D" id="3.30.70.100">
    <property type="match status" value="1"/>
</dbReference>
<dbReference type="Pfam" id="PF00561">
    <property type="entry name" value="Abhydrolase_1"/>
    <property type="match status" value="1"/>
</dbReference>
<evidence type="ECO:0000313" key="3">
    <source>
        <dbReference type="Proteomes" id="UP000001353"/>
    </source>
</evidence>
<dbReference type="eggNOG" id="COG2267">
    <property type="taxonomic scope" value="Bacteria"/>
</dbReference>
<dbReference type="PROSITE" id="PS51725">
    <property type="entry name" value="ABM"/>
    <property type="match status" value="1"/>
</dbReference>
<dbReference type="SUPFAM" id="SSF54909">
    <property type="entry name" value="Dimeric alpha+beta barrel"/>
    <property type="match status" value="1"/>
</dbReference>
<name>F7ZCW1_ROSLO</name>
<dbReference type="PANTHER" id="PTHR37811">
    <property type="entry name" value="BLL5343 PROTEIN"/>
    <property type="match status" value="1"/>
</dbReference>
<dbReference type="InterPro" id="IPR011008">
    <property type="entry name" value="Dimeric_a/b-barrel"/>
</dbReference>
<dbReference type="GO" id="GO:0016787">
    <property type="term" value="F:hydrolase activity"/>
    <property type="evidence" value="ECO:0007669"/>
    <property type="project" value="UniProtKB-KW"/>
</dbReference>
<keyword evidence="3" id="KW-1185">Reference proteome</keyword>
<dbReference type="PANTHER" id="PTHR37811:SF2">
    <property type="entry name" value="ABM DOMAIN-CONTAINING PROTEIN"/>
    <property type="match status" value="1"/>
</dbReference>
<organism evidence="2 3">
    <name type="scientific">Roseobacter litoralis (strain ATCC 49566 / DSM 6996 / JCM 21268 / NBRC 15278 / OCh 149)</name>
    <dbReference type="NCBI Taxonomy" id="391595"/>
    <lineage>
        <taxon>Bacteria</taxon>
        <taxon>Pseudomonadati</taxon>
        <taxon>Pseudomonadota</taxon>
        <taxon>Alphaproteobacteria</taxon>
        <taxon>Rhodobacterales</taxon>
        <taxon>Roseobacteraceae</taxon>
        <taxon>Roseobacter</taxon>
    </lineage>
</organism>
<dbReference type="STRING" id="391595.RLO149_c038110"/>
<dbReference type="PRINTS" id="PR00111">
    <property type="entry name" value="ABHYDROLASE"/>
</dbReference>
<dbReference type="Proteomes" id="UP000001353">
    <property type="component" value="Chromosome"/>
</dbReference>
<feature type="domain" description="ABM" evidence="1">
    <location>
        <begin position="313"/>
        <end position="405"/>
    </location>
</feature>
<reference evidence="2 3" key="1">
    <citation type="journal article" date="2011" name="BMC Genomics">
        <title>Comparative genome analysis and genome-guided physiological analysis of Roseobacter litoralis.</title>
        <authorList>
            <person name="Kalhoefer D."/>
            <person name="Thole S."/>
            <person name="Voget S."/>
            <person name="Lehmann R."/>
            <person name="Liesegang H."/>
            <person name="Wollher A."/>
            <person name="Daniel R."/>
            <person name="Simon M."/>
            <person name="Brinkhoff T."/>
        </authorList>
    </citation>
    <scope>NUCLEOTIDE SEQUENCE [LARGE SCALE GENOMIC DNA]</scope>
    <source>
        <strain evidence="3">ATCC 49566 / DSM 6996 / JCM 21268 / NBRC 15278 / OCh 149</strain>
    </source>
</reference>
<dbReference type="InterPro" id="IPR000073">
    <property type="entry name" value="AB_hydrolase_1"/>
</dbReference>
<evidence type="ECO:0000313" key="2">
    <source>
        <dbReference type="EMBL" id="AEI95722.1"/>
    </source>
</evidence>
<dbReference type="InterPro" id="IPR052936">
    <property type="entry name" value="Jasmonate_Hydroxylase-like"/>
</dbReference>
<dbReference type="KEGG" id="rli:RLO149_c038110"/>
<dbReference type="HOGENOM" id="CLU_643858_0_0_5"/>
<dbReference type="AlphaFoldDB" id="F7ZCW1"/>
<dbReference type="InterPro" id="IPR029058">
    <property type="entry name" value="AB_hydrolase_fold"/>
</dbReference>
<proteinExistence type="predicted"/>
<protein>
    <submittedName>
        <fullName evidence="2">Hydrolase</fullName>
    </submittedName>
</protein>
<evidence type="ECO:0000259" key="1">
    <source>
        <dbReference type="PROSITE" id="PS51725"/>
    </source>
</evidence>
<gene>
    <name evidence="2" type="ordered locus">RLO149_c038110</name>
</gene>
<dbReference type="EMBL" id="CP002623">
    <property type="protein sequence ID" value="AEI95722.1"/>
    <property type="molecule type" value="Genomic_DNA"/>
</dbReference>
<sequence length="426" mass="46563">MISIDVCGPNGLKLALHHYTSDHGLPIYPPVLYIHGATFPCALSVGFKFDGRSWADDLADAGYDVWGLDFIGFGSSDRANDNQDSSISGRFGNAVEQIEAAVQEIQKQTAAESISLLAHSWGTLPAGGFAASHPDLVDRLILFGPISRRDNPVTETTMSPTRAITLQSQYDRFTADVPDGKAAVLSDAHFSEWGQAYLDTDYDSQTVSPPAVTVPSGPAADISAAWSGKFPYDPSQVHCPVLIVRGEWDSLVPDKDAAWLYDAFTNAADKQDIKLARATHLAHLESGRFRLHDTTRAFLGAKSEDTAGANTQIAVIFEVEPAEGRKDEYLAIAAEMRPMLNEVDGFISVERFQSLTNPHRVLSLSFFEDEAAIARWRTLSAHRGAQTKGRDGVFADYRLRIASVVRDYGMFDRTQAPSDSRKAHAK</sequence>
<dbReference type="eggNOG" id="COG2329">
    <property type="taxonomic scope" value="Bacteria"/>
</dbReference>